<feature type="transmembrane region" description="Helical" evidence="6">
    <location>
        <begin position="82"/>
        <end position="100"/>
    </location>
</feature>
<dbReference type="Pfam" id="PF07690">
    <property type="entry name" value="MFS_1"/>
    <property type="match status" value="1"/>
</dbReference>
<feature type="transmembrane region" description="Helical" evidence="6">
    <location>
        <begin position="49"/>
        <end position="70"/>
    </location>
</feature>
<keyword evidence="4 6" id="KW-0472">Membrane</keyword>
<dbReference type="SUPFAM" id="SSF103473">
    <property type="entry name" value="MFS general substrate transporter"/>
    <property type="match status" value="1"/>
</dbReference>
<evidence type="ECO:0000313" key="9">
    <source>
        <dbReference type="Proteomes" id="UP000655287"/>
    </source>
</evidence>
<feature type="transmembrane region" description="Helical" evidence="6">
    <location>
        <begin position="300"/>
        <end position="326"/>
    </location>
</feature>
<dbReference type="GO" id="GO:0005886">
    <property type="term" value="C:plasma membrane"/>
    <property type="evidence" value="ECO:0007669"/>
    <property type="project" value="UniProtKB-SubCell"/>
</dbReference>
<comment type="subcellular location">
    <subcellularLocation>
        <location evidence="1">Cell membrane</location>
        <topology evidence="1">Multi-pass membrane protein</topology>
    </subcellularLocation>
</comment>
<keyword evidence="9" id="KW-1185">Reference proteome</keyword>
<dbReference type="PANTHER" id="PTHR23531">
    <property type="entry name" value="QUINOLENE RESISTANCE PROTEIN NORA"/>
    <property type="match status" value="1"/>
</dbReference>
<reference evidence="8" key="1">
    <citation type="submission" date="2021-01" db="EMBL/GenBank/DDBJ databases">
        <title>Whole genome shotgun sequence of Sphaerisporangium rufum NBRC 109079.</title>
        <authorList>
            <person name="Komaki H."/>
            <person name="Tamura T."/>
        </authorList>
    </citation>
    <scope>NUCLEOTIDE SEQUENCE</scope>
    <source>
        <strain evidence="8">NBRC 109079</strain>
    </source>
</reference>
<dbReference type="Proteomes" id="UP000655287">
    <property type="component" value="Unassembled WGS sequence"/>
</dbReference>
<dbReference type="RefSeq" id="WP_203990502.1">
    <property type="nucleotide sequence ID" value="NZ_BOOU01000069.1"/>
</dbReference>
<dbReference type="AlphaFoldDB" id="A0A919R5N9"/>
<dbReference type="InterPro" id="IPR036259">
    <property type="entry name" value="MFS_trans_sf"/>
</dbReference>
<organism evidence="8 9">
    <name type="scientific">Sphaerisporangium rufum</name>
    <dbReference type="NCBI Taxonomy" id="1381558"/>
    <lineage>
        <taxon>Bacteria</taxon>
        <taxon>Bacillati</taxon>
        <taxon>Actinomycetota</taxon>
        <taxon>Actinomycetes</taxon>
        <taxon>Streptosporangiales</taxon>
        <taxon>Streptosporangiaceae</taxon>
        <taxon>Sphaerisporangium</taxon>
    </lineage>
</organism>
<dbReference type="InterPro" id="IPR052714">
    <property type="entry name" value="MFS_Exporter"/>
</dbReference>
<comment type="caution">
    <text evidence="8">The sequence shown here is derived from an EMBL/GenBank/DDBJ whole genome shotgun (WGS) entry which is preliminary data.</text>
</comment>
<dbReference type="PROSITE" id="PS50850">
    <property type="entry name" value="MFS"/>
    <property type="match status" value="1"/>
</dbReference>
<protein>
    <recommendedName>
        <fullName evidence="7">Major facilitator superfamily (MFS) profile domain-containing protein</fullName>
    </recommendedName>
</protein>
<dbReference type="GO" id="GO:0022857">
    <property type="term" value="F:transmembrane transporter activity"/>
    <property type="evidence" value="ECO:0007669"/>
    <property type="project" value="InterPro"/>
</dbReference>
<dbReference type="InterPro" id="IPR011701">
    <property type="entry name" value="MFS"/>
</dbReference>
<feature type="transmembrane region" description="Helical" evidence="6">
    <location>
        <begin position="16"/>
        <end position="37"/>
    </location>
</feature>
<evidence type="ECO:0000256" key="5">
    <source>
        <dbReference type="SAM" id="MobiDB-lite"/>
    </source>
</evidence>
<name>A0A919R5N9_9ACTN</name>
<feature type="domain" description="Major facilitator superfamily (MFS) profile" evidence="7">
    <location>
        <begin position="1"/>
        <end position="390"/>
    </location>
</feature>
<evidence type="ECO:0000256" key="2">
    <source>
        <dbReference type="ARBA" id="ARBA00022692"/>
    </source>
</evidence>
<evidence type="ECO:0000256" key="3">
    <source>
        <dbReference type="ARBA" id="ARBA00022989"/>
    </source>
</evidence>
<keyword evidence="3 6" id="KW-1133">Transmembrane helix</keyword>
<dbReference type="EMBL" id="BOOU01000069">
    <property type="protein sequence ID" value="GII80162.1"/>
    <property type="molecule type" value="Genomic_DNA"/>
</dbReference>
<evidence type="ECO:0000313" key="8">
    <source>
        <dbReference type="EMBL" id="GII80162.1"/>
    </source>
</evidence>
<evidence type="ECO:0000256" key="6">
    <source>
        <dbReference type="SAM" id="Phobius"/>
    </source>
</evidence>
<feature type="region of interest" description="Disordered" evidence="5">
    <location>
        <begin position="392"/>
        <end position="429"/>
    </location>
</feature>
<sequence>MPTTAGATALSRRLRAAALPGATAAYFVAIGMTLPATPRFVAGPLGGDPALVGAAAAVFSVVSLLVRLPLARRIGRWPRRAALSGAAGLLAAAIAAHLGIGHAVPLLSARAVAGAADGVFLLVAVAAADQDAAEGRRAAAVSRLTLMVYGGLLAGPVAAELLQARFGLAVVWAAAAAAGVVATALAAAVPQSRPEAADRADRTGRSARAGWVPRGAVGPAVVCVLVTAGPVAFGTFVGLYVLGTGRPGAALELGVCAAGTLAGRALAGPRLDRLDPVAVTVASVAATGAALLLLSTGTALVVTVAAALLLAAGQSVAFPALTSLALRAAPPHDRLPAIAAVTAAYDVGFVLSGLGLGVLGAAAGLPVMFAAAGLVALAALGAVPALRRAAPRRARAAGGGPAGRGEPPGPEMERGGPAGRSGSHEEGER</sequence>
<dbReference type="InterPro" id="IPR020846">
    <property type="entry name" value="MFS_dom"/>
</dbReference>
<gene>
    <name evidence="8" type="ORF">Sru01_51440</name>
</gene>
<feature type="transmembrane region" description="Helical" evidence="6">
    <location>
        <begin position="211"/>
        <end position="242"/>
    </location>
</feature>
<dbReference type="PANTHER" id="PTHR23531:SF1">
    <property type="entry name" value="QUINOLENE RESISTANCE PROTEIN NORA"/>
    <property type="match status" value="1"/>
</dbReference>
<feature type="transmembrane region" description="Helical" evidence="6">
    <location>
        <begin position="106"/>
        <end position="128"/>
    </location>
</feature>
<feature type="transmembrane region" description="Helical" evidence="6">
    <location>
        <begin position="165"/>
        <end position="190"/>
    </location>
</feature>
<feature type="transmembrane region" description="Helical" evidence="6">
    <location>
        <begin position="274"/>
        <end position="294"/>
    </location>
</feature>
<feature type="transmembrane region" description="Helical" evidence="6">
    <location>
        <begin position="140"/>
        <end position="159"/>
    </location>
</feature>
<accession>A0A919R5N9</accession>
<evidence type="ECO:0000256" key="4">
    <source>
        <dbReference type="ARBA" id="ARBA00023136"/>
    </source>
</evidence>
<evidence type="ECO:0000259" key="7">
    <source>
        <dbReference type="PROSITE" id="PS50850"/>
    </source>
</evidence>
<keyword evidence="2 6" id="KW-0812">Transmembrane</keyword>
<proteinExistence type="predicted"/>
<feature type="transmembrane region" description="Helical" evidence="6">
    <location>
        <begin position="338"/>
        <end position="361"/>
    </location>
</feature>
<feature type="transmembrane region" description="Helical" evidence="6">
    <location>
        <begin position="367"/>
        <end position="386"/>
    </location>
</feature>
<dbReference type="Gene3D" id="1.20.1250.20">
    <property type="entry name" value="MFS general substrate transporter like domains"/>
    <property type="match status" value="1"/>
</dbReference>
<evidence type="ECO:0000256" key="1">
    <source>
        <dbReference type="ARBA" id="ARBA00004651"/>
    </source>
</evidence>